<keyword evidence="4" id="KW-0677">Repeat</keyword>
<dbReference type="Proteomes" id="UP001472866">
    <property type="component" value="Chromosome 12"/>
</dbReference>
<evidence type="ECO:0000256" key="6">
    <source>
        <dbReference type="SAM" id="Coils"/>
    </source>
</evidence>
<evidence type="ECO:0000256" key="5">
    <source>
        <dbReference type="ARBA" id="ARBA00023242"/>
    </source>
</evidence>
<feature type="domain" description="MI" evidence="8">
    <location>
        <begin position="169"/>
        <end position="290"/>
    </location>
</feature>
<feature type="region of interest" description="Disordered" evidence="7">
    <location>
        <begin position="20"/>
        <end position="134"/>
    </location>
</feature>
<feature type="domain" description="MI" evidence="8">
    <location>
        <begin position="332"/>
        <end position="444"/>
    </location>
</feature>
<feature type="compositionally biased region" description="Polar residues" evidence="7">
    <location>
        <begin position="35"/>
        <end position="45"/>
    </location>
</feature>
<sequence length="444" mass="48674">MAHLNEDSFLSREQRLQLEHALSEKRKDEELSAMGSAQQGQQNHVMPSAGKTKPSVLDIDPWESSAHLFLRRPSLEKGPPGRRASYEDKKAGAVAGLQLNKGRDNDGKPRRKSKGEKAWEPGLVPGETSHFLDEKDPNYNSEEDNECVYKAGGAGAGVGEVESEEDLAFFKKSVDTIMAEYLSSGDSSEFSSSIQGLNRPFLHHIIVKRAVATAMDRRPKEKEMVSQLLSSLVPSILTHDQVTQGFEDLLGQMDDLILDVPDVITQAALFIARAVVDDLVAPSFVATCISKSDRGSAALESLTYCGRLLSARHSTERLLRCWGAGAGRDIDATKESIKGMLKEFVASADAGEAARCLAQLQVPFFHHEVVKQALVLTIEEPAVAEKLASLLGSLSKTGQLSPVQIQTGFARVRERLEDLKLDVPQAEQRFVECEQKAREVGWLV</sequence>
<protein>
    <submittedName>
        <fullName evidence="9">MA3 domain-containing translation regulatory factor</fullName>
    </submittedName>
</protein>
<gene>
    <name evidence="9" type="ORF">HKI87_12g72020</name>
</gene>
<feature type="compositionally biased region" description="Basic and acidic residues" evidence="7">
    <location>
        <begin position="20"/>
        <end position="30"/>
    </location>
</feature>
<organism evidence="9 10">
    <name type="scientific">Chloropicon roscoffensis</name>
    <dbReference type="NCBI Taxonomy" id="1461544"/>
    <lineage>
        <taxon>Eukaryota</taxon>
        <taxon>Viridiplantae</taxon>
        <taxon>Chlorophyta</taxon>
        <taxon>Chloropicophyceae</taxon>
        <taxon>Chloropicales</taxon>
        <taxon>Chloropicaceae</taxon>
        <taxon>Chloropicon</taxon>
    </lineage>
</organism>
<accession>A0AAX4PI92</accession>
<feature type="coiled-coil region" evidence="6">
    <location>
        <begin position="409"/>
        <end position="436"/>
    </location>
</feature>
<comment type="subcellular location">
    <subcellularLocation>
        <location evidence="1">Cytoplasm</location>
    </subcellularLocation>
</comment>
<dbReference type="PANTHER" id="PTHR12626:SF0">
    <property type="entry name" value="PROGRAMMED CELL DEATH PROTEIN 4"/>
    <property type="match status" value="1"/>
</dbReference>
<reference evidence="9 10" key="1">
    <citation type="submission" date="2024-03" db="EMBL/GenBank/DDBJ databases">
        <title>Complete genome sequence of the green alga Chloropicon roscoffensis RCC1871.</title>
        <authorList>
            <person name="Lemieux C."/>
            <person name="Pombert J.-F."/>
            <person name="Otis C."/>
            <person name="Turmel M."/>
        </authorList>
    </citation>
    <scope>NUCLEOTIDE SEQUENCE [LARGE SCALE GENOMIC DNA]</scope>
    <source>
        <strain evidence="9 10">RCC1871</strain>
    </source>
</reference>
<keyword evidence="10" id="KW-1185">Reference proteome</keyword>
<dbReference type="GO" id="GO:0005737">
    <property type="term" value="C:cytoplasm"/>
    <property type="evidence" value="ECO:0007669"/>
    <property type="project" value="UniProtKB-SubCell"/>
</dbReference>
<dbReference type="GO" id="GO:0045892">
    <property type="term" value="P:negative regulation of DNA-templated transcription"/>
    <property type="evidence" value="ECO:0007669"/>
    <property type="project" value="InterPro"/>
</dbReference>
<keyword evidence="3" id="KW-0963">Cytoplasm</keyword>
<dbReference type="InterPro" id="IPR016024">
    <property type="entry name" value="ARM-type_fold"/>
</dbReference>
<evidence type="ECO:0000259" key="8">
    <source>
        <dbReference type="PROSITE" id="PS51366"/>
    </source>
</evidence>
<evidence type="ECO:0000256" key="1">
    <source>
        <dbReference type="ARBA" id="ARBA00004496"/>
    </source>
</evidence>
<name>A0AAX4PI92_9CHLO</name>
<evidence type="ECO:0000256" key="3">
    <source>
        <dbReference type="ARBA" id="ARBA00022490"/>
    </source>
</evidence>
<dbReference type="EMBL" id="CP151512">
    <property type="protein sequence ID" value="WZN65642.1"/>
    <property type="molecule type" value="Genomic_DNA"/>
</dbReference>
<dbReference type="SUPFAM" id="SSF48371">
    <property type="entry name" value="ARM repeat"/>
    <property type="match status" value="2"/>
</dbReference>
<dbReference type="InterPro" id="IPR039778">
    <property type="entry name" value="PDCD4"/>
</dbReference>
<dbReference type="InterPro" id="IPR003891">
    <property type="entry name" value="Initiation_fac_eIF4g_MI"/>
</dbReference>
<evidence type="ECO:0000313" key="9">
    <source>
        <dbReference type="EMBL" id="WZN65642.1"/>
    </source>
</evidence>
<keyword evidence="5" id="KW-0539">Nucleus</keyword>
<dbReference type="AlphaFoldDB" id="A0AAX4PI92"/>
<dbReference type="PROSITE" id="PS51366">
    <property type="entry name" value="MI"/>
    <property type="match status" value="2"/>
</dbReference>
<evidence type="ECO:0000313" key="10">
    <source>
        <dbReference type="Proteomes" id="UP001472866"/>
    </source>
</evidence>
<dbReference type="Gene3D" id="1.25.40.180">
    <property type="match status" value="2"/>
</dbReference>
<proteinExistence type="inferred from homology"/>
<evidence type="ECO:0000256" key="4">
    <source>
        <dbReference type="ARBA" id="ARBA00022737"/>
    </source>
</evidence>
<dbReference type="PANTHER" id="PTHR12626">
    <property type="entry name" value="PROGRAMMED CELL DEATH 4"/>
    <property type="match status" value="1"/>
</dbReference>
<evidence type="ECO:0000256" key="7">
    <source>
        <dbReference type="SAM" id="MobiDB-lite"/>
    </source>
</evidence>
<keyword evidence="6" id="KW-0175">Coiled coil</keyword>
<dbReference type="SMART" id="SM00544">
    <property type="entry name" value="MA3"/>
    <property type="match status" value="2"/>
</dbReference>
<dbReference type="Pfam" id="PF02847">
    <property type="entry name" value="MA3"/>
    <property type="match status" value="2"/>
</dbReference>
<comment type="similarity">
    <text evidence="2">Belongs to the PDCD4 family.</text>
</comment>
<evidence type="ECO:0000256" key="2">
    <source>
        <dbReference type="ARBA" id="ARBA00005497"/>
    </source>
</evidence>